<dbReference type="EMBL" id="JANBPY010001653">
    <property type="protein sequence ID" value="KAJ1959204.1"/>
    <property type="molecule type" value="Genomic_DNA"/>
</dbReference>
<protein>
    <submittedName>
        <fullName evidence="2">Uncharacterized protein</fullName>
    </submittedName>
</protein>
<organism evidence="2 3">
    <name type="scientific">Dispira parvispora</name>
    <dbReference type="NCBI Taxonomy" id="1520584"/>
    <lineage>
        <taxon>Eukaryota</taxon>
        <taxon>Fungi</taxon>
        <taxon>Fungi incertae sedis</taxon>
        <taxon>Zoopagomycota</taxon>
        <taxon>Kickxellomycotina</taxon>
        <taxon>Dimargaritomycetes</taxon>
        <taxon>Dimargaritales</taxon>
        <taxon>Dimargaritaceae</taxon>
        <taxon>Dispira</taxon>
    </lineage>
</organism>
<sequence length="318" mass="34948">MSENTLDSVTRRMSEYMLKGWVLTDQECPNGCGVPLMRTKDHSETFCAGCVGNEANPQESGPGLQTGLTMSMSHVVPDVPPEVIELEDLETSSDVQKELVASNAENLEASKVRREQSERTTQRLAEKMLQGWTLLGDACPNPRCIGTPLVQPKNGPKQCVTCDSLVMDDAEFADYQKKANQTTVDKSPKFEESPLSPTGDVPLVQTESRSLGETLATVEEPKVKSKDKSKRKDTDKAKTKPHPSRRHCKTRRASQSAVTASLQTIDATLGSVNRKLVDLQRQLEDCDDPCAICDVVDAMTHCGATMRKLAKARRTLAR</sequence>
<evidence type="ECO:0000256" key="1">
    <source>
        <dbReference type="SAM" id="MobiDB-lite"/>
    </source>
</evidence>
<feature type="compositionally biased region" description="Basic and acidic residues" evidence="1">
    <location>
        <begin position="219"/>
        <end position="238"/>
    </location>
</feature>
<dbReference type="Proteomes" id="UP001150925">
    <property type="component" value="Unassembled WGS sequence"/>
</dbReference>
<proteinExistence type="predicted"/>
<gene>
    <name evidence="2" type="ORF">IWQ62_004704</name>
</gene>
<reference evidence="2" key="1">
    <citation type="submission" date="2022-07" db="EMBL/GenBank/DDBJ databases">
        <title>Phylogenomic reconstructions and comparative analyses of Kickxellomycotina fungi.</title>
        <authorList>
            <person name="Reynolds N.K."/>
            <person name="Stajich J.E."/>
            <person name="Barry K."/>
            <person name="Grigoriev I.V."/>
            <person name="Crous P."/>
            <person name="Smith M.E."/>
        </authorList>
    </citation>
    <scope>NUCLEOTIDE SEQUENCE</scope>
    <source>
        <strain evidence="2">RSA 1196</strain>
    </source>
</reference>
<accession>A0A9W8E5D3</accession>
<evidence type="ECO:0000313" key="2">
    <source>
        <dbReference type="EMBL" id="KAJ1959204.1"/>
    </source>
</evidence>
<dbReference type="Pfam" id="PF06677">
    <property type="entry name" value="Auto_anti-p27"/>
    <property type="match status" value="2"/>
</dbReference>
<dbReference type="InterPro" id="IPR051888">
    <property type="entry name" value="UPF0148_domain"/>
</dbReference>
<evidence type="ECO:0000313" key="3">
    <source>
        <dbReference type="Proteomes" id="UP001150925"/>
    </source>
</evidence>
<dbReference type="PANTHER" id="PTHR16537:SF1">
    <property type="entry name" value="PROTEIN ZNRD2"/>
    <property type="match status" value="1"/>
</dbReference>
<dbReference type="InterPro" id="IPR009563">
    <property type="entry name" value="SSSCA1"/>
</dbReference>
<dbReference type="OrthoDB" id="28939at2759"/>
<dbReference type="PANTHER" id="PTHR16537">
    <property type="entry name" value="SJOEGREN SYNDROME/SCLERODERMA AUTOANTIGEN 1"/>
    <property type="match status" value="1"/>
</dbReference>
<keyword evidence="3" id="KW-1185">Reference proteome</keyword>
<comment type="caution">
    <text evidence="2">The sequence shown here is derived from an EMBL/GenBank/DDBJ whole genome shotgun (WGS) entry which is preliminary data.</text>
</comment>
<dbReference type="AlphaFoldDB" id="A0A9W8E5D3"/>
<feature type="region of interest" description="Disordered" evidence="1">
    <location>
        <begin position="179"/>
        <end position="255"/>
    </location>
</feature>
<name>A0A9W8E5D3_9FUNG</name>
<feature type="compositionally biased region" description="Basic residues" evidence="1">
    <location>
        <begin position="239"/>
        <end position="252"/>
    </location>
</feature>